<dbReference type="AlphaFoldDB" id="A0A846XXZ5"/>
<name>A0A846XXZ5_9NOCA</name>
<reference evidence="4 5" key="1">
    <citation type="submission" date="2020-04" db="EMBL/GenBank/DDBJ databases">
        <title>MicrobeNet Type strains.</title>
        <authorList>
            <person name="Nicholson A.C."/>
        </authorList>
    </citation>
    <scope>NUCLEOTIDE SEQUENCE [LARGE SCALE GENOMIC DNA]</scope>
    <source>
        <strain evidence="4 5">JCM 12354</strain>
    </source>
</reference>
<evidence type="ECO:0000313" key="5">
    <source>
        <dbReference type="Proteomes" id="UP000565711"/>
    </source>
</evidence>
<dbReference type="EMBL" id="JAAXOP010000004">
    <property type="protein sequence ID" value="NKY50564.1"/>
    <property type="molecule type" value="Genomic_DNA"/>
</dbReference>
<evidence type="ECO:0000256" key="2">
    <source>
        <dbReference type="SAM" id="Phobius"/>
    </source>
</evidence>
<dbReference type="Proteomes" id="UP000565711">
    <property type="component" value="Unassembled WGS sequence"/>
</dbReference>
<evidence type="ECO:0000259" key="3">
    <source>
        <dbReference type="Pfam" id="PF26527"/>
    </source>
</evidence>
<organism evidence="4 5">
    <name type="scientific">Nocardia vermiculata</name>
    <dbReference type="NCBI Taxonomy" id="257274"/>
    <lineage>
        <taxon>Bacteria</taxon>
        <taxon>Bacillati</taxon>
        <taxon>Actinomycetota</taxon>
        <taxon>Actinomycetes</taxon>
        <taxon>Mycobacteriales</taxon>
        <taxon>Nocardiaceae</taxon>
        <taxon>Nocardia</taxon>
    </lineage>
</organism>
<feature type="compositionally biased region" description="Low complexity" evidence="1">
    <location>
        <begin position="71"/>
        <end position="95"/>
    </location>
</feature>
<feature type="transmembrane region" description="Helical" evidence="2">
    <location>
        <begin position="240"/>
        <end position="262"/>
    </location>
</feature>
<dbReference type="InterPro" id="IPR058489">
    <property type="entry name" value="DUF8176"/>
</dbReference>
<gene>
    <name evidence="4" type="ORF">HGA08_10110</name>
</gene>
<dbReference type="Pfam" id="PF26527">
    <property type="entry name" value="DUF8176"/>
    <property type="match status" value="1"/>
</dbReference>
<feature type="domain" description="DUF8176" evidence="3">
    <location>
        <begin position="286"/>
        <end position="403"/>
    </location>
</feature>
<proteinExistence type="predicted"/>
<evidence type="ECO:0000256" key="1">
    <source>
        <dbReference type="SAM" id="MobiDB-lite"/>
    </source>
</evidence>
<keyword evidence="2" id="KW-0812">Transmembrane</keyword>
<accession>A0A846XXZ5</accession>
<protein>
    <recommendedName>
        <fullName evidence="3">DUF8176 domain-containing protein</fullName>
    </recommendedName>
</protein>
<dbReference type="RefSeq" id="WP_067871568.1">
    <property type="nucleotide sequence ID" value="NZ_JAAXOP010000004.1"/>
</dbReference>
<sequence length="406" mass="42166">MTSGDDKGRDESESEFGPPVSGFGPPLNDFGPPTGADDMGSIGWSPVGEPERPTLGWQPADAAAPRDQYRAPDPSAAPDAGSRPESPRAPESAPPQGARESSRAPESSHAPAPDTRRAPASDQARGADSRRADSSETVRYSASAPDTAADEGSWWHTDDGGYPPAPPTSAPARESSGSLWDDDELAKKLAVPRAGSESRGSASGSSSGSLWDDDELAKKLSPPRPAATSGEDEPQRNKGVLLGGIAAAAVLVVALALVVVFATRGGGSDDPVDPKNGGAGTVDAIDCVARTEGTLTYGNGPGDTTSGANAIFGYQHAYYTERSAEKVHTFVAPGANVQPPTELQQTIDQHIPSGTTYCLRIAPTTPNQYNVEVTEQHPDGTKSVYLEVITTVNQGGRNLIQLIQSF</sequence>
<feature type="compositionally biased region" description="Basic and acidic residues" evidence="1">
    <location>
        <begin position="1"/>
        <end position="11"/>
    </location>
</feature>
<keyword evidence="2" id="KW-1133">Transmembrane helix</keyword>
<keyword evidence="2" id="KW-0472">Membrane</keyword>
<evidence type="ECO:0000313" key="4">
    <source>
        <dbReference type="EMBL" id="NKY50564.1"/>
    </source>
</evidence>
<feature type="compositionally biased region" description="Basic and acidic residues" evidence="1">
    <location>
        <begin position="114"/>
        <end position="136"/>
    </location>
</feature>
<comment type="caution">
    <text evidence="4">The sequence shown here is derived from an EMBL/GenBank/DDBJ whole genome shotgun (WGS) entry which is preliminary data.</text>
</comment>
<feature type="compositionally biased region" description="Low complexity" evidence="1">
    <location>
        <begin position="193"/>
        <end position="209"/>
    </location>
</feature>
<keyword evidence="5" id="KW-1185">Reference proteome</keyword>
<feature type="region of interest" description="Disordered" evidence="1">
    <location>
        <begin position="1"/>
        <end position="236"/>
    </location>
</feature>